<feature type="domain" description="CBM10" evidence="5">
    <location>
        <begin position="350"/>
        <end position="388"/>
    </location>
</feature>
<evidence type="ECO:0000256" key="3">
    <source>
        <dbReference type="RuleBase" id="RU361153"/>
    </source>
</evidence>
<dbReference type="Gene3D" id="2.30.32.30">
    <property type="entry name" value="CBM10"/>
    <property type="match status" value="2"/>
</dbReference>
<evidence type="ECO:0000259" key="5">
    <source>
        <dbReference type="PROSITE" id="PS51763"/>
    </source>
</evidence>
<dbReference type="OrthoDB" id="220114at2"/>
<protein>
    <submittedName>
        <fullName evidence="6">Beta-mannosidase</fullName>
    </submittedName>
</protein>
<dbReference type="SMART" id="SM01064">
    <property type="entry name" value="CBM_10"/>
    <property type="match status" value="2"/>
</dbReference>
<dbReference type="InterPro" id="IPR017853">
    <property type="entry name" value="GH"/>
</dbReference>
<dbReference type="Pfam" id="PF02013">
    <property type="entry name" value="CBM_10"/>
    <property type="match status" value="2"/>
</dbReference>
<sequence length="394" mass="42710">MNKLAKAITATLALGMSASSFAGFYVNSGDIYDGNGNKFVMRGVNHAHAWFTDKLDTSLSGIAATGANTVRVVLSNGHRWTKNSASDVANIIQKAKDHNLVAVLEVHDTTGYGEDGAAATLSSAVDYWISIKNQLVGQEDYVIINIGNEPFGNNQAASSWINDHKTAITRLRNNGFTHTLMVDAPNWGQDWQNVMRDNASQVFNHDPDKNIVFSVHMYEVYDSYNKVNNYMSTFANNGLPLVVGEFAATHKQFDVDEASIMERAEYYDMGYLGWSWDGNDASYGEIDIVNNWNANSLTTWGNTLLNSSNGITNTSVLSTIYTGGSGNYPNCSSAAADPDGDGWGWENGQSCIVVNTHAPNGFPYCSSSSVDPDGDGWGWENNGSCVVQGSAADY</sequence>
<gene>
    <name evidence="6" type="ORF">C2869_05895</name>
</gene>
<evidence type="ECO:0000256" key="4">
    <source>
        <dbReference type="SAM" id="SignalP"/>
    </source>
</evidence>
<dbReference type="Pfam" id="PF00150">
    <property type="entry name" value="Cellulase"/>
    <property type="match status" value="1"/>
</dbReference>
<evidence type="ECO:0000313" key="7">
    <source>
        <dbReference type="Proteomes" id="UP000244441"/>
    </source>
</evidence>
<keyword evidence="1 3" id="KW-0378">Hydrolase</keyword>
<dbReference type="Gene3D" id="3.20.20.80">
    <property type="entry name" value="Glycosidases"/>
    <property type="match status" value="1"/>
</dbReference>
<reference evidence="6 7" key="1">
    <citation type="submission" date="2018-01" db="EMBL/GenBank/DDBJ databases">
        <title>Genome sequence of a Cantenovulum-like bacteria.</title>
        <authorList>
            <person name="Tan W.R."/>
            <person name="Lau N.-S."/>
            <person name="Go F."/>
            <person name="Amirul A.-A.A."/>
        </authorList>
    </citation>
    <scope>NUCLEOTIDE SEQUENCE [LARGE SCALE GENOMIC DNA]</scope>
    <source>
        <strain evidence="6 7">CCB-QB4</strain>
    </source>
</reference>
<dbReference type="InterPro" id="IPR036601">
    <property type="entry name" value="CBM10_sf"/>
</dbReference>
<dbReference type="GO" id="GO:0009251">
    <property type="term" value="P:glucan catabolic process"/>
    <property type="evidence" value="ECO:0007669"/>
    <property type="project" value="TreeGrafter"/>
</dbReference>
<dbReference type="InterPro" id="IPR002883">
    <property type="entry name" value="CBM10/Dockerin_dom"/>
</dbReference>
<keyword evidence="7" id="KW-1185">Reference proteome</keyword>
<dbReference type="Proteomes" id="UP000244441">
    <property type="component" value="Chromosome"/>
</dbReference>
<evidence type="ECO:0000256" key="2">
    <source>
        <dbReference type="ARBA" id="ARBA00023295"/>
    </source>
</evidence>
<keyword evidence="4" id="KW-0732">Signal</keyword>
<feature type="signal peptide" evidence="4">
    <location>
        <begin position="1"/>
        <end position="22"/>
    </location>
</feature>
<dbReference type="GO" id="GO:0030248">
    <property type="term" value="F:cellulose binding"/>
    <property type="evidence" value="ECO:0007669"/>
    <property type="project" value="InterPro"/>
</dbReference>
<dbReference type="GO" id="GO:0004553">
    <property type="term" value="F:hydrolase activity, hydrolyzing O-glycosyl compounds"/>
    <property type="evidence" value="ECO:0007669"/>
    <property type="project" value="InterPro"/>
</dbReference>
<dbReference type="InterPro" id="IPR009031">
    <property type="entry name" value="CBM10"/>
</dbReference>
<accession>A0A2S0VP62</accession>
<evidence type="ECO:0000313" key="6">
    <source>
        <dbReference type="EMBL" id="AWB65998.1"/>
    </source>
</evidence>
<dbReference type="EMBL" id="CP026604">
    <property type="protein sequence ID" value="AWB65998.1"/>
    <property type="molecule type" value="Genomic_DNA"/>
</dbReference>
<name>A0A2S0VP62_9ALTE</name>
<dbReference type="KEGG" id="cate:C2869_05895"/>
<dbReference type="RefSeq" id="WP_108602070.1">
    <property type="nucleotide sequence ID" value="NZ_CP026604.1"/>
</dbReference>
<dbReference type="PANTHER" id="PTHR34142:SF1">
    <property type="entry name" value="GLYCOSIDE HYDROLASE FAMILY 5 DOMAIN-CONTAINING PROTEIN"/>
    <property type="match status" value="1"/>
</dbReference>
<dbReference type="PROSITE" id="PS51763">
    <property type="entry name" value="CBM10"/>
    <property type="match status" value="1"/>
</dbReference>
<evidence type="ECO:0000256" key="1">
    <source>
        <dbReference type="ARBA" id="ARBA00022801"/>
    </source>
</evidence>
<dbReference type="InterPro" id="IPR001547">
    <property type="entry name" value="Glyco_hydro_5"/>
</dbReference>
<feature type="chain" id="PRO_5015558733" evidence="4">
    <location>
        <begin position="23"/>
        <end position="394"/>
    </location>
</feature>
<dbReference type="SUPFAM" id="SSF51445">
    <property type="entry name" value="(Trans)glycosidases"/>
    <property type="match status" value="1"/>
</dbReference>
<dbReference type="PANTHER" id="PTHR34142">
    <property type="entry name" value="ENDO-BETA-1,4-GLUCANASE A"/>
    <property type="match status" value="1"/>
</dbReference>
<keyword evidence="2 3" id="KW-0326">Glycosidase</keyword>
<proteinExistence type="inferred from homology"/>
<dbReference type="AlphaFoldDB" id="A0A2S0VP62"/>
<organism evidence="6 7">
    <name type="scientific">Saccharobesus litoralis</name>
    <dbReference type="NCBI Taxonomy" id="2172099"/>
    <lineage>
        <taxon>Bacteria</taxon>
        <taxon>Pseudomonadati</taxon>
        <taxon>Pseudomonadota</taxon>
        <taxon>Gammaproteobacteria</taxon>
        <taxon>Alteromonadales</taxon>
        <taxon>Alteromonadaceae</taxon>
        <taxon>Saccharobesus</taxon>
    </lineage>
</organism>
<comment type="similarity">
    <text evidence="3">Belongs to the glycosyl hydrolase 5 (cellulase A) family.</text>
</comment>